<keyword evidence="3 6" id="KW-0597">Phosphoprotein</keyword>
<dbReference type="Pfam" id="PF00072">
    <property type="entry name" value="Response_reg"/>
    <property type="match status" value="1"/>
</dbReference>
<proteinExistence type="predicted"/>
<dbReference type="GO" id="GO:0000155">
    <property type="term" value="F:phosphorelay sensor kinase activity"/>
    <property type="evidence" value="ECO:0007669"/>
    <property type="project" value="InterPro"/>
</dbReference>
<comment type="catalytic activity">
    <reaction evidence="1">
        <text>ATP + protein L-histidine = ADP + protein N-phospho-L-histidine.</text>
        <dbReference type="EC" id="2.7.13.3"/>
    </reaction>
</comment>
<dbReference type="EMBL" id="JWJD01000002">
    <property type="protein sequence ID" value="KIH76823.1"/>
    <property type="molecule type" value="Genomic_DNA"/>
</dbReference>
<dbReference type="SUPFAM" id="SSF55781">
    <property type="entry name" value="GAF domain-like"/>
    <property type="match status" value="1"/>
</dbReference>
<evidence type="ECO:0000259" key="7">
    <source>
        <dbReference type="PROSITE" id="PS50109"/>
    </source>
</evidence>
<dbReference type="EC" id="2.7.13.3" evidence="2"/>
<dbReference type="SMART" id="SM00387">
    <property type="entry name" value="HATPase_c"/>
    <property type="match status" value="1"/>
</dbReference>
<dbReference type="SMART" id="SM00448">
    <property type="entry name" value="REC"/>
    <property type="match status" value="1"/>
</dbReference>
<dbReference type="SUPFAM" id="SSF52172">
    <property type="entry name" value="CheY-like"/>
    <property type="match status" value="1"/>
</dbReference>
<sequence>MDADPLAVILNEKGAGMDLPDRNDAAPGILLVDDTPFFRQHAREMLEGRGYRVVATGNGSEVPAVLSTDEICVVLTDLHMPDMSGIELLQTVKELRPELPVIIISSHEDFSAARQVLRHGALDYLVKPVDDEELAESVQRALNTYRASLREASAQREAQRRLSDLILLKQIGETASNGADLQILFDKIVDSITLSADVEMVSLMLRDDAGNLSIAAARGLSSDIMNRAKVAPGEGISGHVLATGRPILITDLSRDQRFHSAGDGDRYKNQSLLSVPIRIKDRVLGVINVNNKRTGNTFKAEDQNLLTTIAHQVALAIENFKLVSSLRQQARELEEANRHLVKFNKARSQLVCNLSHELKTPLTSILGFVDLIINFFDHIEREELRDYLGKVHSESLHMEKLITGMLRLFSIDSGGERWDWRTFSVEGLLSEALTRRGSDIAEKDLQPVIQAAEDLHDVLGDPEKTGILINALVDNAVKFNRDGGRIQVQLENQEIDGKPYIYMRIHNDGLAVPVEAGEDIFNEYTQLGDINTEKPTGVGIGLAICKAILGRMGGRIALEKTIGEGTTFGVYLPTG</sequence>
<dbReference type="InterPro" id="IPR011006">
    <property type="entry name" value="CheY-like_superfamily"/>
</dbReference>
<evidence type="ECO:0000313" key="10">
    <source>
        <dbReference type="Proteomes" id="UP000035068"/>
    </source>
</evidence>
<organism evidence="9 10">
    <name type="scientific">Geoalkalibacter ferrihydriticus DSM 17813</name>
    <dbReference type="NCBI Taxonomy" id="1121915"/>
    <lineage>
        <taxon>Bacteria</taxon>
        <taxon>Pseudomonadati</taxon>
        <taxon>Thermodesulfobacteriota</taxon>
        <taxon>Desulfuromonadia</taxon>
        <taxon>Desulfuromonadales</taxon>
        <taxon>Geoalkalibacteraceae</taxon>
        <taxon>Geoalkalibacter</taxon>
    </lineage>
</organism>
<dbReference type="InterPro" id="IPR003594">
    <property type="entry name" value="HATPase_dom"/>
</dbReference>
<gene>
    <name evidence="9" type="ORF">GFER_06855</name>
</gene>
<feature type="modified residue" description="4-aspartylphosphate" evidence="6">
    <location>
        <position position="77"/>
    </location>
</feature>
<dbReference type="Gene3D" id="3.30.565.10">
    <property type="entry name" value="Histidine kinase-like ATPase, C-terminal domain"/>
    <property type="match status" value="1"/>
</dbReference>
<dbReference type="SMART" id="SM00388">
    <property type="entry name" value="HisKA"/>
    <property type="match status" value="1"/>
</dbReference>
<dbReference type="Gene3D" id="3.40.50.2300">
    <property type="match status" value="1"/>
</dbReference>
<accession>A0A0C2EDZ6</accession>
<dbReference type="InterPro" id="IPR029016">
    <property type="entry name" value="GAF-like_dom_sf"/>
</dbReference>
<protein>
    <recommendedName>
        <fullName evidence="2">histidine kinase</fullName>
        <ecNumber evidence="2">2.7.13.3</ecNumber>
    </recommendedName>
</protein>
<dbReference type="PANTHER" id="PTHR43047:SF72">
    <property type="entry name" value="OSMOSENSING HISTIDINE PROTEIN KINASE SLN1"/>
    <property type="match status" value="1"/>
</dbReference>
<dbReference type="PANTHER" id="PTHR43047">
    <property type="entry name" value="TWO-COMPONENT HISTIDINE PROTEIN KINASE"/>
    <property type="match status" value="1"/>
</dbReference>
<dbReference type="GO" id="GO:0005886">
    <property type="term" value="C:plasma membrane"/>
    <property type="evidence" value="ECO:0007669"/>
    <property type="project" value="TreeGrafter"/>
</dbReference>
<dbReference type="InterPro" id="IPR003661">
    <property type="entry name" value="HisK_dim/P_dom"/>
</dbReference>
<dbReference type="Pfam" id="PF00512">
    <property type="entry name" value="HisKA"/>
    <property type="match status" value="1"/>
</dbReference>
<evidence type="ECO:0000313" key="9">
    <source>
        <dbReference type="EMBL" id="KIH76823.1"/>
    </source>
</evidence>
<evidence type="ECO:0000256" key="4">
    <source>
        <dbReference type="ARBA" id="ARBA00022679"/>
    </source>
</evidence>
<dbReference type="PROSITE" id="PS50109">
    <property type="entry name" value="HIS_KIN"/>
    <property type="match status" value="1"/>
</dbReference>
<dbReference type="InterPro" id="IPR001789">
    <property type="entry name" value="Sig_transdc_resp-reg_receiver"/>
</dbReference>
<keyword evidence="5" id="KW-0418">Kinase</keyword>
<evidence type="ECO:0000256" key="2">
    <source>
        <dbReference type="ARBA" id="ARBA00012438"/>
    </source>
</evidence>
<feature type="domain" description="Response regulatory" evidence="8">
    <location>
        <begin position="28"/>
        <end position="142"/>
    </location>
</feature>
<dbReference type="InterPro" id="IPR005467">
    <property type="entry name" value="His_kinase_dom"/>
</dbReference>
<dbReference type="PRINTS" id="PR00344">
    <property type="entry name" value="BCTRLSENSOR"/>
</dbReference>
<dbReference type="GO" id="GO:0009927">
    <property type="term" value="F:histidine phosphotransfer kinase activity"/>
    <property type="evidence" value="ECO:0007669"/>
    <property type="project" value="TreeGrafter"/>
</dbReference>
<dbReference type="Proteomes" id="UP000035068">
    <property type="component" value="Unassembled WGS sequence"/>
</dbReference>
<evidence type="ECO:0000256" key="3">
    <source>
        <dbReference type="ARBA" id="ARBA00022553"/>
    </source>
</evidence>
<dbReference type="SUPFAM" id="SSF47384">
    <property type="entry name" value="Homodimeric domain of signal transducing histidine kinase"/>
    <property type="match status" value="1"/>
</dbReference>
<feature type="domain" description="Histidine kinase" evidence="7">
    <location>
        <begin position="353"/>
        <end position="575"/>
    </location>
</feature>
<evidence type="ECO:0000256" key="6">
    <source>
        <dbReference type="PROSITE-ProRule" id="PRU00169"/>
    </source>
</evidence>
<reference evidence="9 10" key="1">
    <citation type="submission" date="2014-12" db="EMBL/GenBank/DDBJ databases">
        <title>Genomes of Geoalkalibacter ferrihydriticus and Geoalkalibacter subterraneus, two haloalkaliphilic metal-reducing members of the Geobacteraceae.</title>
        <authorList>
            <person name="Badalamenti J.P."/>
            <person name="Torres C.I."/>
            <person name="Krajmalnik-Brown R."/>
            <person name="Bond D.R."/>
        </authorList>
    </citation>
    <scope>NUCLEOTIDE SEQUENCE [LARGE SCALE GENOMIC DNA]</scope>
    <source>
        <strain evidence="9 10">DSM 17813</strain>
    </source>
</reference>
<dbReference type="InterPro" id="IPR004358">
    <property type="entry name" value="Sig_transdc_His_kin-like_C"/>
</dbReference>
<evidence type="ECO:0000256" key="5">
    <source>
        <dbReference type="ARBA" id="ARBA00022777"/>
    </source>
</evidence>
<comment type="caution">
    <text evidence="9">The sequence shown here is derived from an EMBL/GenBank/DDBJ whole genome shotgun (WGS) entry which is preliminary data.</text>
</comment>
<dbReference type="SUPFAM" id="SSF55874">
    <property type="entry name" value="ATPase domain of HSP90 chaperone/DNA topoisomerase II/histidine kinase"/>
    <property type="match status" value="1"/>
</dbReference>
<dbReference type="InterPro" id="IPR003018">
    <property type="entry name" value="GAF"/>
</dbReference>
<keyword evidence="4" id="KW-0808">Transferase</keyword>
<dbReference type="Gene3D" id="3.30.450.40">
    <property type="match status" value="1"/>
</dbReference>
<dbReference type="InterPro" id="IPR036097">
    <property type="entry name" value="HisK_dim/P_sf"/>
</dbReference>
<dbReference type="AlphaFoldDB" id="A0A0C2EDZ6"/>
<dbReference type="CDD" id="cd00082">
    <property type="entry name" value="HisKA"/>
    <property type="match status" value="1"/>
</dbReference>
<dbReference type="SMART" id="SM00065">
    <property type="entry name" value="GAF"/>
    <property type="match status" value="1"/>
</dbReference>
<keyword evidence="10" id="KW-1185">Reference proteome</keyword>
<evidence type="ECO:0000256" key="1">
    <source>
        <dbReference type="ARBA" id="ARBA00000085"/>
    </source>
</evidence>
<dbReference type="PROSITE" id="PS50110">
    <property type="entry name" value="RESPONSE_REGULATORY"/>
    <property type="match status" value="1"/>
</dbReference>
<name>A0A0C2EDZ6_9BACT</name>
<dbReference type="InterPro" id="IPR036890">
    <property type="entry name" value="HATPase_C_sf"/>
</dbReference>
<dbReference type="Pfam" id="PF13185">
    <property type="entry name" value="GAF_2"/>
    <property type="match status" value="1"/>
</dbReference>
<dbReference type="Pfam" id="PF02518">
    <property type="entry name" value="HATPase_c"/>
    <property type="match status" value="1"/>
</dbReference>
<dbReference type="Gene3D" id="1.10.287.130">
    <property type="match status" value="1"/>
</dbReference>
<evidence type="ECO:0000259" key="8">
    <source>
        <dbReference type="PROSITE" id="PS50110"/>
    </source>
</evidence>